<feature type="compositionally biased region" description="Acidic residues" evidence="1">
    <location>
        <begin position="346"/>
        <end position="361"/>
    </location>
</feature>
<sequence>MLKLIEFQCFIIIILTVGINLILAIPTPTINVTNPREIRSPSNYVEIKLPVKVRTVHELVDWIKNAMQTMASKIDITLASPNGPNSHQESSSAVKDTKFKNVGKSLKTKNKLSQSRNTFTDIESPWTKDGNEILSPLINIDTFLPLIFGDGASKLSIKEFKKNGYTGNNDKIITTTEPSVLKVKNLKQLNESKLSNQVPFAVPFEAFITITHESSSDDQQQQQQQSPQLTTPETRDPPDDFPPYFEKNPVSLKKELNKNELHTNTHNNDNSKERQTTNLNDILKALGITRKLTTKSKIQEAATISTVAMTKPTNKSREQFLPQPSFDFEDPLEKPRRNESSQRQEFDDDGDDDEDYEEDEQGSLGSIADLLPLALPILEDLSNPEGDTDLIEVLQAAIPLIQGLSEPDEDGNGGAKELIDMIVPIITKIVRGKDGEGIDIGALIGPLFGLIAPFIGPVLAPIIGPLIRTISNPPTGEGSSLASLITAITGPLSTPQEPSGMSPLSIVIAGTTAALLKEIKPGSPGGSDLGALVGAILSGVIAGTSGGLSGGSSGPEEPGYAPYKYDLQSPIFAGTVNTGFTGRPSPGPPLNSPFNILRPNHPENAVNIGSTHRPLSLNHPSRPPSHAPQFLKPGPTPYTQSQSYSSHLHGPVPAAATNANGGGSSYLPYGATPVPANSVNPFSLITMSVKDILGAGIQVVSTLVNAIFGIIGASSMEQPKPSYGPPSSAPYH</sequence>
<gene>
    <name evidence="2" type="ORF">PV328_005983</name>
</gene>
<dbReference type="AlphaFoldDB" id="A0AA39FN47"/>
<evidence type="ECO:0000256" key="1">
    <source>
        <dbReference type="SAM" id="MobiDB-lite"/>
    </source>
</evidence>
<keyword evidence="3" id="KW-1185">Reference proteome</keyword>
<protein>
    <submittedName>
        <fullName evidence="2">Uncharacterized protein</fullName>
    </submittedName>
</protein>
<feature type="compositionally biased region" description="Basic and acidic residues" evidence="1">
    <location>
        <begin position="331"/>
        <end position="345"/>
    </location>
</feature>
<accession>A0AA39FN47</accession>
<evidence type="ECO:0000313" key="3">
    <source>
        <dbReference type="Proteomes" id="UP001168990"/>
    </source>
</evidence>
<feature type="compositionally biased region" description="Polar residues" evidence="1">
    <location>
        <begin position="637"/>
        <end position="646"/>
    </location>
</feature>
<comment type="caution">
    <text evidence="2">The sequence shown here is derived from an EMBL/GenBank/DDBJ whole genome shotgun (WGS) entry which is preliminary data.</text>
</comment>
<evidence type="ECO:0000313" key="2">
    <source>
        <dbReference type="EMBL" id="KAK0172694.1"/>
    </source>
</evidence>
<feature type="region of interest" description="Disordered" evidence="1">
    <location>
        <begin position="213"/>
        <end position="247"/>
    </location>
</feature>
<reference evidence="2" key="1">
    <citation type="journal article" date="2023" name="bioRxiv">
        <title>Scaffold-level genome assemblies of two parasitoid biocontrol wasps reveal the parthenogenesis mechanism and an associated novel virus.</title>
        <authorList>
            <person name="Inwood S."/>
            <person name="Skelly J."/>
            <person name="Guhlin J."/>
            <person name="Harrop T."/>
            <person name="Goldson S."/>
            <person name="Dearden P."/>
        </authorList>
    </citation>
    <scope>NUCLEOTIDE SEQUENCE</scope>
    <source>
        <strain evidence="2">Irish</strain>
        <tissue evidence="2">Whole body</tissue>
    </source>
</reference>
<feature type="compositionally biased region" description="Low complexity" evidence="1">
    <location>
        <begin position="217"/>
        <end position="226"/>
    </location>
</feature>
<organism evidence="2 3">
    <name type="scientific">Microctonus aethiopoides</name>
    <dbReference type="NCBI Taxonomy" id="144406"/>
    <lineage>
        <taxon>Eukaryota</taxon>
        <taxon>Metazoa</taxon>
        <taxon>Ecdysozoa</taxon>
        <taxon>Arthropoda</taxon>
        <taxon>Hexapoda</taxon>
        <taxon>Insecta</taxon>
        <taxon>Pterygota</taxon>
        <taxon>Neoptera</taxon>
        <taxon>Endopterygota</taxon>
        <taxon>Hymenoptera</taxon>
        <taxon>Apocrita</taxon>
        <taxon>Ichneumonoidea</taxon>
        <taxon>Braconidae</taxon>
        <taxon>Euphorinae</taxon>
        <taxon>Microctonus</taxon>
    </lineage>
</organism>
<dbReference type="EMBL" id="JAQQBS010000002">
    <property type="protein sequence ID" value="KAK0172694.1"/>
    <property type="molecule type" value="Genomic_DNA"/>
</dbReference>
<name>A0AA39FN47_9HYME</name>
<dbReference type="Proteomes" id="UP001168990">
    <property type="component" value="Unassembled WGS sequence"/>
</dbReference>
<feature type="region of interest" description="Disordered" evidence="1">
    <location>
        <begin position="309"/>
        <end position="363"/>
    </location>
</feature>
<reference evidence="2" key="2">
    <citation type="submission" date="2023-03" db="EMBL/GenBank/DDBJ databases">
        <authorList>
            <person name="Inwood S.N."/>
            <person name="Skelly J.G."/>
            <person name="Guhlin J."/>
            <person name="Harrop T.W.R."/>
            <person name="Goldson S.G."/>
            <person name="Dearden P.K."/>
        </authorList>
    </citation>
    <scope>NUCLEOTIDE SEQUENCE</scope>
    <source>
        <strain evidence="2">Irish</strain>
        <tissue evidence="2">Whole body</tissue>
    </source>
</reference>
<proteinExistence type="predicted"/>
<feature type="region of interest" description="Disordered" evidence="1">
    <location>
        <begin position="599"/>
        <end position="656"/>
    </location>
</feature>